<keyword evidence="2" id="KW-1185">Reference proteome</keyword>
<evidence type="ECO:0000313" key="1">
    <source>
        <dbReference type="EMBL" id="PRW64743.1"/>
    </source>
</evidence>
<proteinExistence type="predicted"/>
<accession>A0A2T0H0D4</accession>
<protein>
    <submittedName>
        <fullName evidence="1">Uncharacterized protein</fullName>
    </submittedName>
</protein>
<dbReference type="EMBL" id="PVSR01000002">
    <property type="protein sequence ID" value="PRW64743.1"/>
    <property type="molecule type" value="Genomic_DNA"/>
</dbReference>
<sequence>MDWEVEIVECGDIVQDEDDTIPRVEAERRWNHYVELADSVTGDEGPEGVAAIVSSLRVQYDYGAYQSAYGALERFPPADLGKGIILAANELTRIPHDQSGDVILTLVRSPAGAAEAFNEVIKSFPGDVRNRIRDIVDFHESDEWLVEDEDKGIIKVPRE</sequence>
<organism evidence="1 2">
    <name type="scientific">Actinopolyspora mortivallis</name>
    <dbReference type="NCBI Taxonomy" id="33906"/>
    <lineage>
        <taxon>Bacteria</taxon>
        <taxon>Bacillati</taxon>
        <taxon>Actinomycetota</taxon>
        <taxon>Actinomycetes</taxon>
        <taxon>Actinopolysporales</taxon>
        <taxon>Actinopolysporaceae</taxon>
        <taxon>Actinopolyspora</taxon>
    </lineage>
</organism>
<dbReference type="InParanoid" id="A0A2T0H0D4"/>
<reference evidence="1 2" key="1">
    <citation type="submission" date="2018-03" db="EMBL/GenBank/DDBJ databases">
        <title>Actinopolyspora mortivallis from Sahara, screening for active biomolecules.</title>
        <authorList>
            <person name="Selama O."/>
            <person name="Wellington E.M.H."/>
            <person name="Hacene H."/>
        </authorList>
    </citation>
    <scope>NUCLEOTIDE SEQUENCE [LARGE SCALE GENOMIC DNA]</scope>
    <source>
        <strain evidence="1 2">M5A</strain>
    </source>
</reference>
<dbReference type="Proteomes" id="UP000239352">
    <property type="component" value="Unassembled WGS sequence"/>
</dbReference>
<comment type="caution">
    <text evidence="1">The sequence shown here is derived from an EMBL/GenBank/DDBJ whole genome shotgun (WGS) entry which is preliminary data.</text>
</comment>
<evidence type="ECO:0000313" key="2">
    <source>
        <dbReference type="Proteomes" id="UP000239352"/>
    </source>
</evidence>
<name>A0A2T0H0D4_ACTMO</name>
<dbReference type="AlphaFoldDB" id="A0A2T0H0D4"/>
<gene>
    <name evidence="1" type="ORF">CEP50_02575</name>
</gene>